<dbReference type="CTD" id="10443"/>
<dbReference type="GeneTree" id="ENSGT00940000161440"/>
<dbReference type="Ensembl" id="ENSKMAT00000010369.1">
    <property type="protein sequence ID" value="ENSKMAP00000010207.1"/>
    <property type="gene ID" value="ENSKMAG00000007664.1"/>
</dbReference>
<dbReference type="KEGG" id="kmr:108235973"/>
<dbReference type="Proteomes" id="UP000264800">
    <property type="component" value="Unplaced"/>
</dbReference>
<dbReference type="GO" id="GO:0003714">
    <property type="term" value="F:transcription corepressor activity"/>
    <property type="evidence" value="ECO:0007669"/>
    <property type="project" value="TreeGrafter"/>
</dbReference>
<dbReference type="GO" id="GO:0000122">
    <property type="term" value="P:negative regulation of transcription by RNA polymerase II"/>
    <property type="evidence" value="ECO:0007669"/>
    <property type="project" value="TreeGrafter"/>
</dbReference>
<feature type="region of interest" description="Disordered" evidence="1">
    <location>
        <begin position="235"/>
        <end position="266"/>
    </location>
</feature>
<dbReference type="InterPro" id="IPR026302">
    <property type="entry name" value="NEDD4-bd_p2"/>
</dbReference>
<reference evidence="2" key="2">
    <citation type="submission" date="2025-09" db="UniProtKB">
        <authorList>
            <consortium name="Ensembl"/>
        </authorList>
    </citation>
    <scope>IDENTIFICATION</scope>
</reference>
<feature type="compositionally biased region" description="Low complexity" evidence="1">
    <location>
        <begin position="1"/>
        <end position="14"/>
    </location>
</feature>
<name>A0A3Q3F9T9_KRYMA</name>
<protein>
    <submittedName>
        <fullName evidence="2">NEDD4 binding protein 2-like 2</fullName>
    </submittedName>
</protein>
<dbReference type="OrthoDB" id="3231855at2759"/>
<sequence length="481" mass="55618">MSTMSHSNSSPSRSIAIEESCVEEKTGNYSADKSPKCESSDHSSPDKCLRERVLKEVGLTSTAFIGPAFPPKTSTAKCDIDDSLSKFYKELEKIDPPNQAKSNPERDDIQQSPEAPASKEAWDEPEGKHLITRTSAKTNSYQNNCERTKFSWPHWYQNEPYQLKQQRPASNQRAYPPSFNRPTHPRFFTPRFPHQPHQPSYPNPQNPPPYMSHTLERSGMTNQYYNKFPARPPPHRCLDPSQGFYGNPPPPFGWNDTDSDNGTVGWSRDRREERSWCHENYDRHQRYVSVNEHWRQQHHDQSHDNTHGFHSALVLILMRGLPGSGKTTLARELLSTAPSGVILSTDDYFAQTNGYRYDVELLGAAHEWNQNRAKYALQDGRSPIIIDNTNLQYWEMKPYVKMALERGYKVDFCEPDTSWKFDPYELEKRNKHGVPHEKIAQMMDRFSSPISIDIVMNSQEPAHVNQRRQAEQLQIRKTHFL</sequence>
<evidence type="ECO:0000256" key="1">
    <source>
        <dbReference type="SAM" id="MobiDB-lite"/>
    </source>
</evidence>
<dbReference type="PANTHER" id="PTHR13308">
    <property type="entry name" value="NEDD4-BINDING PROTEIN 2-LIKE 1"/>
    <property type="match status" value="1"/>
</dbReference>
<dbReference type="InterPro" id="IPR027417">
    <property type="entry name" value="P-loop_NTPase"/>
</dbReference>
<keyword evidence="3" id="KW-1185">Reference proteome</keyword>
<dbReference type="GeneID" id="108235973"/>
<dbReference type="Gene3D" id="3.40.50.300">
    <property type="entry name" value="P-loop containing nucleotide triphosphate hydrolases"/>
    <property type="match status" value="1"/>
</dbReference>
<dbReference type="Pfam" id="PF13671">
    <property type="entry name" value="AAA_33"/>
    <property type="match status" value="1"/>
</dbReference>
<evidence type="ECO:0000313" key="3">
    <source>
        <dbReference type="Proteomes" id="UP000264800"/>
    </source>
</evidence>
<dbReference type="PANTHER" id="PTHR13308:SF23">
    <property type="entry name" value="NEDD4-BINDING PROTEIN 2-LIKE 2"/>
    <property type="match status" value="1"/>
</dbReference>
<feature type="region of interest" description="Disordered" evidence="1">
    <location>
        <begin position="1"/>
        <end position="49"/>
    </location>
</feature>
<evidence type="ECO:0000313" key="2">
    <source>
        <dbReference type="Ensembl" id="ENSKMAP00000010207.1"/>
    </source>
</evidence>
<organism evidence="2 3">
    <name type="scientific">Kryptolebias marmoratus</name>
    <name type="common">Mangrove killifish</name>
    <name type="synonym">Rivulus marmoratus</name>
    <dbReference type="NCBI Taxonomy" id="37003"/>
    <lineage>
        <taxon>Eukaryota</taxon>
        <taxon>Metazoa</taxon>
        <taxon>Chordata</taxon>
        <taxon>Craniata</taxon>
        <taxon>Vertebrata</taxon>
        <taxon>Euteleostomi</taxon>
        <taxon>Actinopterygii</taxon>
        <taxon>Neopterygii</taxon>
        <taxon>Teleostei</taxon>
        <taxon>Neoteleostei</taxon>
        <taxon>Acanthomorphata</taxon>
        <taxon>Ovalentaria</taxon>
        <taxon>Atherinomorphae</taxon>
        <taxon>Cyprinodontiformes</taxon>
        <taxon>Rivulidae</taxon>
        <taxon>Kryptolebias</taxon>
    </lineage>
</organism>
<feature type="region of interest" description="Disordered" evidence="1">
    <location>
        <begin position="89"/>
        <end position="128"/>
    </location>
</feature>
<accession>A0A3Q3F9T9</accession>
<dbReference type="RefSeq" id="XP_017271829.1">
    <property type="nucleotide sequence ID" value="XM_017416340.3"/>
</dbReference>
<dbReference type="AlphaFoldDB" id="A0A3Q3F9T9"/>
<feature type="compositionally biased region" description="Basic and acidic residues" evidence="1">
    <location>
        <begin position="33"/>
        <end position="49"/>
    </location>
</feature>
<dbReference type="STRING" id="37003.ENSKMAP00000010207"/>
<proteinExistence type="predicted"/>
<reference evidence="2" key="1">
    <citation type="submission" date="2025-08" db="UniProtKB">
        <authorList>
            <consortium name="Ensembl"/>
        </authorList>
    </citation>
    <scope>IDENTIFICATION</scope>
</reference>
<dbReference type="SUPFAM" id="SSF52540">
    <property type="entry name" value="P-loop containing nucleoside triphosphate hydrolases"/>
    <property type="match status" value="1"/>
</dbReference>
<dbReference type="GO" id="GO:0005634">
    <property type="term" value="C:nucleus"/>
    <property type="evidence" value="ECO:0007669"/>
    <property type="project" value="TreeGrafter"/>
</dbReference>
<dbReference type="OMA" id="PSWPHWY"/>